<organism evidence="1 2">
    <name type="scientific">Fimbriimonas ginsengisoli Gsoil 348</name>
    <dbReference type="NCBI Taxonomy" id="661478"/>
    <lineage>
        <taxon>Bacteria</taxon>
        <taxon>Bacillati</taxon>
        <taxon>Armatimonadota</taxon>
        <taxon>Fimbriimonadia</taxon>
        <taxon>Fimbriimonadales</taxon>
        <taxon>Fimbriimonadaceae</taxon>
        <taxon>Fimbriimonas</taxon>
    </lineage>
</organism>
<dbReference type="EMBL" id="CP007139">
    <property type="protein sequence ID" value="AIE84975.1"/>
    <property type="molecule type" value="Genomic_DNA"/>
</dbReference>
<dbReference type="AlphaFoldDB" id="A0A068NQE9"/>
<evidence type="ECO:0000313" key="2">
    <source>
        <dbReference type="Proteomes" id="UP000027982"/>
    </source>
</evidence>
<reference evidence="1 2" key="1">
    <citation type="journal article" date="2014" name="PLoS ONE">
        <title>The first complete genome sequence of the class fimbriimonadia in the phylum armatimonadetes.</title>
        <authorList>
            <person name="Hu Z.Y."/>
            <person name="Wang Y.Z."/>
            <person name="Im W.T."/>
            <person name="Wang S.Y."/>
            <person name="Zhao G.P."/>
            <person name="Zheng H.J."/>
            <person name="Quan Z.X."/>
        </authorList>
    </citation>
    <scope>NUCLEOTIDE SEQUENCE [LARGE SCALE GENOMIC DNA]</scope>
    <source>
        <strain evidence="1">Gsoil 348</strain>
    </source>
</reference>
<name>A0A068NQE9_FIMGI</name>
<keyword evidence="2" id="KW-1185">Reference proteome</keyword>
<sequence length="93" mass="10274">MTMKIGRLRGEPVLNASLDSTTLKRIRMSGQALPIAEGAHVHYRIVSNGVATRIGYLFEFQDGPEPRSVLVGTDALEWLMGDPDCDEPYATLR</sequence>
<dbReference type="RefSeq" id="WP_025226420.1">
    <property type="nucleotide sequence ID" value="NZ_CP007139.1"/>
</dbReference>
<gene>
    <name evidence="1" type="ORF">OP10G_1607</name>
</gene>
<proteinExistence type="predicted"/>
<accession>A0A068NQE9</accession>
<evidence type="ECO:0000313" key="1">
    <source>
        <dbReference type="EMBL" id="AIE84975.1"/>
    </source>
</evidence>
<protein>
    <submittedName>
        <fullName evidence="1">Uncharacterized protein</fullName>
    </submittedName>
</protein>
<dbReference type="Proteomes" id="UP000027982">
    <property type="component" value="Chromosome"/>
</dbReference>
<dbReference type="HOGENOM" id="CLU_2395375_0_0_0"/>
<dbReference type="KEGG" id="fgi:OP10G_1607"/>